<dbReference type="InterPro" id="IPR050792">
    <property type="entry name" value="ADP-ribosylglycohydrolase"/>
</dbReference>
<comment type="caution">
    <text evidence="4">The sequence shown here is derived from an EMBL/GenBank/DDBJ whole genome shotgun (WGS) entry which is preliminary data.</text>
</comment>
<name>A0A9X4EPM9_9FLAO</name>
<evidence type="ECO:0000256" key="1">
    <source>
        <dbReference type="ARBA" id="ARBA00010702"/>
    </source>
</evidence>
<feature type="binding site" evidence="3">
    <location>
        <position position="54"/>
    </location>
    <ligand>
        <name>Mg(2+)</name>
        <dbReference type="ChEBI" id="CHEBI:18420"/>
        <label>1</label>
    </ligand>
</feature>
<dbReference type="Pfam" id="PF03747">
    <property type="entry name" value="ADP_ribosyl_GH"/>
    <property type="match status" value="1"/>
</dbReference>
<feature type="binding site" evidence="3">
    <location>
        <position position="55"/>
    </location>
    <ligand>
        <name>Mg(2+)</name>
        <dbReference type="ChEBI" id="CHEBI:18420"/>
        <label>1</label>
    </ligand>
</feature>
<feature type="binding site" evidence="3">
    <location>
        <position position="275"/>
    </location>
    <ligand>
        <name>Mg(2+)</name>
        <dbReference type="ChEBI" id="CHEBI:18420"/>
        <label>1</label>
    </ligand>
</feature>
<evidence type="ECO:0000256" key="2">
    <source>
        <dbReference type="ARBA" id="ARBA00022801"/>
    </source>
</evidence>
<proteinExistence type="inferred from homology"/>
<dbReference type="PANTHER" id="PTHR16222">
    <property type="entry name" value="ADP-RIBOSYLGLYCOHYDROLASE"/>
    <property type="match status" value="1"/>
</dbReference>
<accession>A0A9X4EPM9</accession>
<evidence type="ECO:0000313" key="4">
    <source>
        <dbReference type="EMBL" id="MDE1205905.1"/>
    </source>
</evidence>
<protein>
    <submittedName>
        <fullName evidence="4">ADP-ribosylglycohydrolase family protein</fullName>
    </submittedName>
</protein>
<comment type="similarity">
    <text evidence="1">Belongs to the ADP-ribosylglycohydrolase family.</text>
</comment>
<dbReference type="GO" id="GO:0016787">
    <property type="term" value="F:hydrolase activity"/>
    <property type="evidence" value="ECO:0007669"/>
    <property type="project" value="UniProtKB-KW"/>
</dbReference>
<keyword evidence="2" id="KW-0378">Hydrolase</keyword>
<dbReference type="SUPFAM" id="SSF101478">
    <property type="entry name" value="ADP-ribosylglycohydrolase"/>
    <property type="match status" value="1"/>
</dbReference>
<feature type="binding site" evidence="3">
    <location>
        <position position="53"/>
    </location>
    <ligand>
        <name>Mg(2+)</name>
        <dbReference type="ChEBI" id="CHEBI:18420"/>
        <label>1</label>
    </ligand>
</feature>
<keyword evidence="5" id="KW-1185">Reference proteome</keyword>
<dbReference type="AlphaFoldDB" id="A0A9X4EPM9"/>
<dbReference type="InterPro" id="IPR005502">
    <property type="entry name" value="Ribosyl_crysJ1"/>
</dbReference>
<sequence length="322" mass="36929">MKKNIIKSTFIGLAVADALGVPVEFKNRQELKQNPVTTMREFGTHHQPKGTWSDDSSLTFCLAESLCQGYDLVDISYKFIQWMNAEIWTPHGNVFDIGIQTRKAIEQLSKIINEKDYKELEILKYSDDEYTNGNGSLMRIIPLLFYIKGKKINDQFNIIWHVSSLTHPHIRSAISCLIYLKLAEYILNGFSIIDSYKKMQNEINLFLTERNISSYEQNHFSRILKQNISNLKENDINSSGYVIHTLEASLWSLLNASNYSEAVLKAVNLGDDTDTTATVVGAIAGMYYGIDNIPQEWIDSLVRKDDIILLSQQFAKKYRYEN</sequence>
<dbReference type="PANTHER" id="PTHR16222:SF24">
    <property type="entry name" value="ADP-RIBOSYLHYDROLASE ARH3"/>
    <property type="match status" value="1"/>
</dbReference>
<dbReference type="EMBL" id="JAIWJY010000002">
    <property type="protein sequence ID" value="MDE1205905.1"/>
    <property type="molecule type" value="Genomic_DNA"/>
</dbReference>
<keyword evidence="3" id="KW-0460">Magnesium</keyword>
<reference evidence="4" key="1">
    <citation type="submission" date="2021-09" db="EMBL/GenBank/DDBJ databases">
        <authorList>
            <person name="Smyrli M."/>
        </authorList>
    </citation>
    <scope>NUCLEOTIDE SEQUENCE</scope>
    <source>
        <strain evidence="4">LAR25</strain>
    </source>
</reference>
<feature type="binding site" evidence="3">
    <location>
        <position position="272"/>
    </location>
    <ligand>
        <name>Mg(2+)</name>
        <dbReference type="ChEBI" id="CHEBI:18420"/>
        <label>1</label>
    </ligand>
</feature>
<dbReference type="RefSeq" id="WP_274639238.1">
    <property type="nucleotide sequence ID" value="NZ_JAIWJY010000002.1"/>
</dbReference>
<evidence type="ECO:0000313" key="5">
    <source>
        <dbReference type="Proteomes" id="UP001149303"/>
    </source>
</evidence>
<dbReference type="GO" id="GO:0046872">
    <property type="term" value="F:metal ion binding"/>
    <property type="evidence" value="ECO:0007669"/>
    <property type="project" value="UniProtKB-KW"/>
</dbReference>
<organism evidence="4 5">
    <name type="scientific">Tenacibaculum larymnensis</name>
    <dbReference type="NCBI Taxonomy" id="2878201"/>
    <lineage>
        <taxon>Bacteria</taxon>
        <taxon>Pseudomonadati</taxon>
        <taxon>Bacteroidota</taxon>
        <taxon>Flavobacteriia</taxon>
        <taxon>Flavobacteriales</taxon>
        <taxon>Flavobacteriaceae</taxon>
        <taxon>Tenacibaculum</taxon>
    </lineage>
</organism>
<comment type="cofactor">
    <cofactor evidence="3">
        <name>Mg(2+)</name>
        <dbReference type="ChEBI" id="CHEBI:18420"/>
    </cofactor>
    <text evidence="3">Binds 2 magnesium ions per subunit.</text>
</comment>
<dbReference type="Gene3D" id="1.10.4080.10">
    <property type="entry name" value="ADP-ribosylation/Crystallin J1"/>
    <property type="match status" value="1"/>
</dbReference>
<feature type="binding site" evidence="3">
    <location>
        <position position="274"/>
    </location>
    <ligand>
        <name>Mg(2+)</name>
        <dbReference type="ChEBI" id="CHEBI:18420"/>
        <label>1</label>
    </ligand>
</feature>
<gene>
    <name evidence="4" type="ORF">LCI24_03770</name>
</gene>
<dbReference type="InterPro" id="IPR036705">
    <property type="entry name" value="Ribosyl_crysJ1_sf"/>
</dbReference>
<keyword evidence="3" id="KW-0479">Metal-binding</keyword>
<evidence type="ECO:0000256" key="3">
    <source>
        <dbReference type="PIRSR" id="PIRSR605502-1"/>
    </source>
</evidence>
<dbReference type="Proteomes" id="UP001149303">
    <property type="component" value="Unassembled WGS sequence"/>
</dbReference>